<feature type="compositionally biased region" description="Basic and acidic residues" evidence="13">
    <location>
        <begin position="413"/>
        <end position="427"/>
    </location>
</feature>
<sequence length="467" mass="52985">MTNSELSCGRLKSLKFLIQVLIISFCLCVSIYQLSDFFQKLIKPPLFTHQMINMNETMLYPSITICRWPAYKADLFEKYGLTNPQITYSSVWQSFNFENYTLSEFFDETTYNLSEFAAAYALDGYRRNIAVTSVVTLTMGRCFTLSPRNHSTSWGSSSGYFLYTRHTGDGKDNSLYSSKDIGFYVYVHELNSVFTEKLNNGAYSTEDIFVDLGVGLQYKLTVTCMTKLSTQNQWCNNDRGYNSGKCKEICLNQLITKDIGCSTPWLPNKDLPECKTARQTQLAVDYSSPGSLFLEQYLSRCQCPKACSTTMFFPYFQGEKAVSYPYDSTLSLYYGTGIVTSLVERFGYDENAFLADIGGSLGFLLGLSVVGFVAWFEKLILTFAVYAKKMTSKKNNNGSETSNEPDCETSTSKIEDDNTKIKNNSEEKQIMPSWESKVILEKNENNFLNSKSFLSKYQNNLILPSPK</sequence>
<dbReference type="InParanoid" id="A0A1W4WNY2"/>
<organism evidence="15 16">
    <name type="scientific">Agrilus planipennis</name>
    <name type="common">Emerald ash borer</name>
    <name type="synonym">Agrilus marcopoli</name>
    <dbReference type="NCBI Taxonomy" id="224129"/>
    <lineage>
        <taxon>Eukaryota</taxon>
        <taxon>Metazoa</taxon>
        <taxon>Ecdysozoa</taxon>
        <taxon>Arthropoda</taxon>
        <taxon>Hexapoda</taxon>
        <taxon>Insecta</taxon>
        <taxon>Pterygota</taxon>
        <taxon>Neoptera</taxon>
        <taxon>Endopterygota</taxon>
        <taxon>Coleoptera</taxon>
        <taxon>Polyphaga</taxon>
        <taxon>Elateriformia</taxon>
        <taxon>Buprestoidea</taxon>
        <taxon>Buprestidae</taxon>
        <taxon>Agrilinae</taxon>
        <taxon>Agrilus</taxon>
    </lineage>
</organism>
<evidence type="ECO:0000256" key="9">
    <source>
        <dbReference type="ARBA" id="ARBA00023136"/>
    </source>
</evidence>
<dbReference type="STRING" id="224129.A0A1W4WNY2"/>
<proteinExistence type="inferred from homology"/>
<keyword evidence="15" id="KW-1185">Reference proteome</keyword>
<evidence type="ECO:0000256" key="11">
    <source>
        <dbReference type="ARBA" id="ARBA00023303"/>
    </source>
</evidence>
<feature type="region of interest" description="Disordered" evidence="13">
    <location>
        <begin position="393"/>
        <end position="427"/>
    </location>
</feature>
<feature type="compositionally biased region" description="Polar residues" evidence="13">
    <location>
        <begin position="393"/>
        <end position="412"/>
    </location>
</feature>
<evidence type="ECO:0000256" key="10">
    <source>
        <dbReference type="ARBA" id="ARBA00023201"/>
    </source>
</evidence>
<dbReference type="AlphaFoldDB" id="A0A1W4WNY2"/>
<dbReference type="PANTHER" id="PTHR11690:SF248">
    <property type="entry name" value="PICKPOCKET 17, ISOFORM A"/>
    <property type="match status" value="1"/>
</dbReference>
<dbReference type="PANTHER" id="PTHR11690">
    <property type="entry name" value="AMILORIDE-SENSITIVE SODIUM CHANNEL-RELATED"/>
    <property type="match status" value="1"/>
</dbReference>
<evidence type="ECO:0000256" key="14">
    <source>
        <dbReference type="SAM" id="Phobius"/>
    </source>
</evidence>
<feature type="transmembrane region" description="Helical" evidence="14">
    <location>
        <begin position="361"/>
        <end position="386"/>
    </location>
</feature>
<dbReference type="KEGG" id="apln:108734611"/>
<keyword evidence="11 12" id="KW-0407">Ion channel</keyword>
<evidence type="ECO:0000256" key="3">
    <source>
        <dbReference type="ARBA" id="ARBA00022448"/>
    </source>
</evidence>
<evidence type="ECO:0000313" key="16">
    <source>
        <dbReference type="RefSeq" id="XP_018321745.1"/>
    </source>
</evidence>
<comment type="similarity">
    <text evidence="2 12">Belongs to the amiloride-sensitive sodium channel (TC 1.A.6) family.</text>
</comment>
<dbReference type="Proteomes" id="UP000192223">
    <property type="component" value="Unplaced"/>
</dbReference>
<name>A0A1W4WNY2_AGRPL</name>
<dbReference type="RefSeq" id="XP_018321745.1">
    <property type="nucleotide sequence ID" value="XM_018466243.1"/>
</dbReference>
<dbReference type="GO" id="GO:0005886">
    <property type="term" value="C:plasma membrane"/>
    <property type="evidence" value="ECO:0007669"/>
    <property type="project" value="TreeGrafter"/>
</dbReference>
<dbReference type="Pfam" id="PF00858">
    <property type="entry name" value="ASC"/>
    <property type="match status" value="1"/>
</dbReference>
<keyword evidence="9 14" id="KW-0472">Membrane</keyword>
<dbReference type="InterPro" id="IPR001873">
    <property type="entry name" value="ENaC"/>
</dbReference>
<evidence type="ECO:0000256" key="13">
    <source>
        <dbReference type="SAM" id="MobiDB-lite"/>
    </source>
</evidence>
<evidence type="ECO:0000256" key="6">
    <source>
        <dbReference type="ARBA" id="ARBA00022989"/>
    </source>
</evidence>
<reference evidence="16" key="1">
    <citation type="submission" date="2025-08" db="UniProtKB">
        <authorList>
            <consortium name="RefSeq"/>
        </authorList>
    </citation>
    <scope>IDENTIFICATION</scope>
    <source>
        <tissue evidence="16">Entire body</tissue>
    </source>
</reference>
<keyword evidence="6 14" id="KW-1133">Transmembrane helix</keyword>
<keyword evidence="10 12" id="KW-0739">Sodium transport</keyword>
<keyword evidence="7" id="KW-0915">Sodium</keyword>
<evidence type="ECO:0000256" key="1">
    <source>
        <dbReference type="ARBA" id="ARBA00004141"/>
    </source>
</evidence>
<accession>A0A1W4WNY2</accession>
<comment type="subcellular location">
    <subcellularLocation>
        <location evidence="1">Membrane</location>
        <topology evidence="1">Multi-pass membrane protein</topology>
    </subcellularLocation>
</comment>
<evidence type="ECO:0000256" key="8">
    <source>
        <dbReference type="ARBA" id="ARBA00023065"/>
    </source>
</evidence>
<keyword evidence="4 12" id="KW-0894">Sodium channel</keyword>
<keyword evidence="8 12" id="KW-0406">Ion transport</keyword>
<evidence type="ECO:0000256" key="7">
    <source>
        <dbReference type="ARBA" id="ARBA00023053"/>
    </source>
</evidence>
<evidence type="ECO:0000256" key="5">
    <source>
        <dbReference type="ARBA" id="ARBA00022692"/>
    </source>
</evidence>
<evidence type="ECO:0000313" key="15">
    <source>
        <dbReference type="Proteomes" id="UP000192223"/>
    </source>
</evidence>
<evidence type="ECO:0000256" key="4">
    <source>
        <dbReference type="ARBA" id="ARBA00022461"/>
    </source>
</evidence>
<keyword evidence="3 12" id="KW-0813">Transport</keyword>
<dbReference type="FunCoup" id="A0A1W4WNY2">
    <property type="interactions" value="9"/>
</dbReference>
<feature type="transmembrane region" description="Helical" evidence="14">
    <location>
        <begin position="16"/>
        <end position="35"/>
    </location>
</feature>
<dbReference type="GeneID" id="108734611"/>
<dbReference type="GO" id="GO:0015280">
    <property type="term" value="F:ligand-gated sodium channel activity"/>
    <property type="evidence" value="ECO:0007669"/>
    <property type="project" value="TreeGrafter"/>
</dbReference>
<protein>
    <submittedName>
        <fullName evidence="16">Uncharacterized protein LOC108734611 isoform X1</fullName>
    </submittedName>
</protein>
<evidence type="ECO:0000256" key="12">
    <source>
        <dbReference type="RuleBase" id="RU000679"/>
    </source>
</evidence>
<gene>
    <name evidence="16" type="primary">LOC108734611</name>
</gene>
<dbReference type="Gene3D" id="1.10.287.770">
    <property type="entry name" value="YojJ-like"/>
    <property type="match status" value="1"/>
</dbReference>
<dbReference type="OrthoDB" id="7939651at2759"/>
<evidence type="ECO:0000256" key="2">
    <source>
        <dbReference type="ARBA" id="ARBA00007193"/>
    </source>
</evidence>
<keyword evidence="5 12" id="KW-0812">Transmembrane</keyword>